<dbReference type="InterPro" id="IPR002110">
    <property type="entry name" value="Ankyrin_rpt"/>
</dbReference>
<feature type="repeat" description="ANK" evidence="1">
    <location>
        <begin position="21"/>
        <end position="55"/>
    </location>
</feature>
<dbReference type="SUPFAM" id="SSF48403">
    <property type="entry name" value="Ankyrin repeat"/>
    <property type="match status" value="1"/>
</dbReference>
<sequence>MLFAICDEKHVPVQVNVRDKLDRTPLYIALIMHRNNRTLIKILLRRGADPHFADKQGKHSFAPSFAWTNG</sequence>
<gene>
    <name evidence="2" type="ORF">TBRA_LOCUS13052</name>
</gene>
<dbReference type="AlphaFoldDB" id="A0A6H5IV69"/>
<name>A0A6H5IV69_9HYME</name>
<dbReference type="EMBL" id="CADCXV010001116">
    <property type="protein sequence ID" value="CAB0041384.1"/>
    <property type="molecule type" value="Genomic_DNA"/>
</dbReference>
<evidence type="ECO:0000256" key="1">
    <source>
        <dbReference type="PROSITE-ProRule" id="PRU00023"/>
    </source>
</evidence>
<evidence type="ECO:0000313" key="3">
    <source>
        <dbReference type="Proteomes" id="UP000479190"/>
    </source>
</evidence>
<keyword evidence="1" id="KW-0040">ANK repeat</keyword>
<dbReference type="PROSITE" id="PS50297">
    <property type="entry name" value="ANK_REP_REGION"/>
    <property type="match status" value="1"/>
</dbReference>
<evidence type="ECO:0000313" key="2">
    <source>
        <dbReference type="EMBL" id="CAB0041384.1"/>
    </source>
</evidence>
<feature type="non-terminal residue" evidence="2">
    <location>
        <position position="70"/>
    </location>
</feature>
<dbReference type="Proteomes" id="UP000479190">
    <property type="component" value="Unassembled WGS sequence"/>
</dbReference>
<keyword evidence="3" id="KW-1185">Reference proteome</keyword>
<reference evidence="2 3" key="1">
    <citation type="submission" date="2020-02" db="EMBL/GenBank/DDBJ databases">
        <authorList>
            <person name="Ferguson B K."/>
        </authorList>
    </citation>
    <scope>NUCLEOTIDE SEQUENCE [LARGE SCALE GENOMIC DNA]</scope>
</reference>
<accession>A0A6H5IV69</accession>
<dbReference type="OrthoDB" id="9995210at2759"/>
<proteinExistence type="predicted"/>
<dbReference type="Gene3D" id="1.25.40.20">
    <property type="entry name" value="Ankyrin repeat-containing domain"/>
    <property type="match status" value="1"/>
</dbReference>
<dbReference type="InterPro" id="IPR036770">
    <property type="entry name" value="Ankyrin_rpt-contain_sf"/>
</dbReference>
<protein>
    <submittedName>
        <fullName evidence="2">Uncharacterized protein</fullName>
    </submittedName>
</protein>
<dbReference type="Pfam" id="PF00023">
    <property type="entry name" value="Ank"/>
    <property type="match status" value="1"/>
</dbReference>
<dbReference type="PROSITE" id="PS50088">
    <property type="entry name" value="ANK_REPEAT"/>
    <property type="match status" value="1"/>
</dbReference>
<organism evidence="2 3">
    <name type="scientific">Trichogramma brassicae</name>
    <dbReference type="NCBI Taxonomy" id="86971"/>
    <lineage>
        <taxon>Eukaryota</taxon>
        <taxon>Metazoa</taxon>
        <taxon>Ecdysozoa</taxon>
        <taxon>Arthropoda</taxon>
        <taxon>Hexapoda</taxon>
        <taxon>Insecta</taxon>
        <taxon>Pterygota</taxon>
        <taxon>Neoptera</taxon>
        <taxon>Endopterygota</taxon>
        <taxon>Hymenoptera</taxon>
        <taxon>Apocrita</taxon>
        <taxon>Proctotrupomorpha</taxon>
        <taxon>Chalcidoidea</taxon>
        <taxon>Trichogrammatidae</taxon>
        <taxon>Trichogramma</taxon>
    </lineage>
</organism>